<dbReference type="RefSeq" id="WP_127012798.1">
    <property type="nucleotide sequence ID" value="NZ_CP031422.1"/>
</dbReference>
<dbReference type="Gene3D" id="1.20.120.1870">
    <property type="entry name" value="Fic/DOC protein, Fido domain"/>
    <property type="match status" value="1"/>
</dbReference>
<dbReference type="InterPro" id="IPR003812">
    <property type="entry name" value="Fido"/>
</dbReference>
<evidence type="ECO:0000313" key="3">
    <source>
        <dbReference type="Proteomes" id="UP000274841"/>
    </source>
</evidence>
<evidence type="ECO:0000259" key="1">
    <source>
        <dbReference type="PROSITE" id="PS51459"/>
    </source>
</evidence>
<dbReference type="Pfam" id="PF02661">
    <property type="entry name" value="Fic"/>
    <property type="match status" value="1"/>
</dbReference>
<gene>
    <name evidence="2" type="primary">doc</name>
    <name evidence="2" type="ORF">CVS54_03595</name>
</gene>
<dbReference type="InterPro" id="IPR036597">
    <property type="entry name" value="Fido-like_dom_sf"/>
</dbReference>
<evidence type="ECO:0000313" key="2">
    <source>
        <dbReference type="EMBL" id="AZS42232.1"/>
    </source>
</evidence>
<protein>
    <submittedName>
        <fullName evidence="2">Toxin Doc</fullName>
    </submittedName>
</protein>
<accession>A0A3S5HTH0</accession>
<dbReference type="SUPFAM" id="SSF140931">
    <property type="entry name" value="Fic-like"/>
    <property type="match status" value="1"/>
</dbReference>
<name>A0A3S5HTH0_9MICO</name>
<proteinExistence type="predicted"/>
<dbReference type="InterPro" id="IPR053737">
    <property type="entry name" value="Type_II_TA_Toxin"/>
</dbReference>
<dbReference type="PANTHER" id="PTHR39426">
    <property type="entry name" value="HOMOLOGY TO DEATH-ON-CURING PROTEIN OF PHAGE P1"/>
    <property type="match status" value="1"/>
</dbReference>
<dbReference type="NCBIfam" id="TIGR01550">
    <property type="entry name" value="DOC_P1"/>
    <property type="match status" value="1"/>
</dbReference>
<dbReference type="GO" id="GO:0016301">
    <property type="term" value="F:kinase activity"/>
    <property type="evidence" value="ECO:0007669"/>
    <property type="project" value="InterPro"/>
</dbReference>
<dbReference type="Proteomes" id="UP000274841">
    <property type="component" value="Chromosome"/>
</dbReference>
<reference evidence="2 3" key="1">
    <citation type="submission" date="2018-08" db="EMBL/GenBank/DDBJ databases">
        <title>Microbacterium oxydans strain HG3.</title>
        <authorList>
            <person name="ORTET P."/>
        </authorList>
    </citation>
    <scope>NUCLEOTIDE SEQUENCE [LARGE SCALE GENOMIC DNA]</scope>
    <source>
        <strain evidence="2 3">HG3</strain>
    </source>
</reference>
<dbReference type="PANTHER" id="PTHR39426:SF1">
    <property type="entry name" value="HOMOLOGY TO DEATH-ON-CURING PROTEIN OF PHAGE P1"/>
    <property type="match status" value="1"/>
</dbReference>
<dbReference type="EMBL" id="CP031422">
    <property type="protein sequence ID" value="AZS42232.1"/>
    <property type="molecule type" value="Genomic_DNA"/>
</dbReference>
<feature type="domain" description="Fido" evidence="1">
    <location>
        <begin position="5"/>
        <end position="117"/>
    </location>
</feature>
<sequence length="127" mass="14154">MTEYLTLEDGLQIVERFGFHVRDAGLLASALARPAASLFGDDAYATIDRKAAALLESLARNHPLFDGNKRTAWTSFVAFLWINGWKHRFTTDDAFDLVIGVASGTIDLDESEQRIRANRIPVEDTAR</sequence>
<dbReference type="AlphaFoldDB" id="A0A3S5HTH0"/>
<dbReference type="KEGG" id="moy:CVS54_03595"/>
<dbReference type="InterPro" id="IPR006440">
    <property type="entry name" value="Doc"/>
</dbReference>
<dbReference type="PROSITE" id="PS51459">
    <property type="entry name" value="FIDO"/>
    <property type="match status" value="1"/>
</dbReference>
<organism evidence="2 3">
    <name type="scientific">Microbacterium oxydans</name>
    <dbReference type="NCBI Taxonomy" id="82380"/>
    <lineage>
        <taxon>Bacteria</taxon>
        <taxon>Bacillati</taxon>
        <taxon>Actinomycetota</taxon>
        <taxon>Actinomycetes</taxon>
        <taxon>Micrococcales</taxon>
        <taxon>Microbacteriaceae</taxon>
        <taxon>Microbacterium</taxon>
    </lineage>
</organism>